<proteinExistence type="predicted"/>
<comment type="caution">
    <text evidence="1">The sequence shown here is derived from an EMBL/GenBank/DDBJ whole genome shotgun (WGS) entry which is preliminary data.</text>
</comment>
<sequence>MLPLMDHLQKKKIILEKIFIGFLANGKGIHRHKKEGEKKLKKILRGLQISRVAFLDFSFCFWILFSSAWKFLFETQMQIIALESKVKEEQLRTF</sequence>
<protein>
    <submittedName>
        <fullName evidence="1">Uncharacterized protein</fullName>
    </submittedName>
</protein>
<reference evidence="1 2" key="1">
    <citation type="submission" date="2021-06" db="EMBL/GenBank/DDBJ databases">
        <title>Caerostris extrusa draft genome.</title>
        <authorList>
            <person name="Kono N."/>
            <person name="Arakawa K."/>
        </authorList>
    </citation>
    <scope>NUCLEOTIDE SEQUENCE [LARGE SCALE GENOMIC DNA]</scope>
</reference>
<name>A0AAV4US91_CAEEX</name>
<evidence type="ECO:0000313" key="2">
    <source>
        <dbReference type="Proteomes" id="UP001054945"/>
    </source>
</evidence>
<organism evidence="1 2">
    <name type="scientific">Caerostris extrusa</name>
    <name type="common">Bark spider</name>
    <name type="synonym">Caerostris bankana</name>
    <dbReference type="NCBI Taxonomy" id="172846"/>
    <lineage>
        <taxon>Eukaryota</taxon>
        <taxon>Metazoa</taxon>
        <taxon>Ecdysozoa</taxon>
        <taxon>Arthropoda</taxon>
        <taxon>Chelicerata</taxon>
        <taxon>Arachnida</taxon>
        <taxon>Araneae</taxon>
        <taxon>Araneomorphae</taxon>
        <taxon>Entelegynae</taxon>
        <taxon>Araneoidea</taxon>
        <taxon>Araneidae</taxon>
        <taxon>Caerostris</taxon>
    </lineage>
</organism>
<dbReference type="EMBL" id="BPLR01013343">
    <property type="protein sequence ID" value="GIY60573.1"/>
    <property type="molecule type" value="Genomic_DNA"/>
</dbReference>
<dbReference type="AlphaFoldDB" id="A0AAV4US91"/>
<dbReference type="Proteomes" id="UP001054945">
    <property type="component" value="Unassembled WGS sequence"/>
</dbReference>
<keyword evidence="2" id="KW-1185">Reference proteome</keyword>
<gene>
    <name evidence="1" type="ORF">CEXT_604661</name>
</gene>
<evidence type="ECO:0000313" key="1">
    <source>
        <dbReference type="EMBL" id="GIY60573.1"/>
    </source>
</evidence>
<accession>A0AAV4US91</accession>